<protein>
    <submittedName>
        <fullName evidence="1">Uncharacterized protein</fullName>
    </submittedName>
</protein>
<dbReference type="EMBL" id="FZOJ01000006">
    <property type="protein sequence ID" value="SNS22525.1"/>
    <property type="molecule type" value="Genomic_DNA"/>
</dbReference>
<proteinExistence type="predicted"/>
<evidence type="ECO:0000313" key="1">
    <source>
        <dbReference type="EMBL" id="SNS22525.1"/>
    </source>
</evidence>
<dbReference type="RefSeq" id="WP_089282353.1">
    <property type="nucleotide sequence ID" value="NZ_FZOJ01000006.1"/>
</dbReference>
<organism evidence="1 2">
    <name type="scientific">Anaerovirgula multivorans</name>
    <dbReference type="NCBI Taxonomy" id="312168"/>
    <lineage>
        <taxon>Bacteria</taxon>
        <taxon>Bacillati</taxon>
        <taxon>Bacillota</taxon>
        <taxon>Clostridia</taxon>
        <taxon>Peptostreptococcales</taxon>
        <taxon>Natronincolaceae</taxon>
        <taxon>Anaerovirgula</taxon>
    </lineage>
</organism>
<name>A0A239CQS8_9FIRM</name>
<dbReference type="Proteomes" id="UP000198304">
    <property type="component" value="Unassembled WGS sequence"/>
</dbReference>
<sequence length="68" mass="8164">MNRDELRYKYSQADLKKKCYNCKWLKMYNGSNGKCVCPHIRIRNRDRNLLSEACVYKFRIMAGVRKGK</sequence>
<evidence type="ECO:0000313" key="2">
    <source>
        <dbReference type="Proteomes" id="UP000198304"/>
    </source>
</evidence>
<dbReference type="AlphaFoldDB" id="A0A239CQS8"/>
<reference evidence="1 2" key="1">
    <citation type="submission" date="2017-06" db="EMBL/GenBank/DDBJ databases">
        <authorList>
            <person name="Kim H.J."/>
            <person name="Triplett B.A."/>
        </authorList>
    </citation>
    <scope>NUCLEOTIDE SEQUENCE [LARGE SCALE GENOMIC DNA]</scope>
    <source>
        <strain evidence="1 2">SCA</strain>
    </source>
</reference>
<accession>A0A239CQS8</accession>
<keyword evidence="2" id="KW-1185">Reference proteome</keyword>
<gene>
    <name evidence="1" type="ORF">SAMN05446037_1006105</name>
</gene>